<dbReference type="InterPro" id="IPR013786">
    <property type="entry name" value="AcylCoA_DH/ox_N"/>
</dbReference>
<feature type="domain" description="Acyl-CoA dehydrogenase/oxidase C-terminal" evidence="5">
    <location>
        <begin position="242"/>
        <end position="354"/>
    </location>
</feature>
<evidence type="ECO:0000256" key="1">
    <source>
        <dbReference type="ARBA" id="ARBA00001974"/>
    </source>
</evidence>
<dbReference type="SUPFAM" id="SSF47203">
    <property type="entry name" value="Acyl-CoA dehydrogenase C-terminal domain-like"/>
    <property type="match status" value="1"/>
</dbReference>
<dbReference type="PIRSF" id="PIRSF016578">
    <property type="entry name" value="HsaA"/>
    <property type="match status" value="1"/>
</dbReference>
<dbReference type="InterPro" id="IPR006089">
    <property type="entry name" value="Acyl-CoA_DH_CS"/>
</dbReference>
<dbReference type="PROSITE" id="PS00073">
    <property type="entry name" value="ACYL_COA_DH_2"/>
    <property type="match status" value="1"/>
</dbReference>
<keyword evidence="4" id="KW-0274">FAD</keyword>
<dbReference type="GO" id="GO:0050660">
    <property type="term" value="F:flavin adenine dinucleotide binding"/>
    <property type="evidence" value="ECO:0007669"/>
    <property type="project" value="InterPro"/>
</dbReference>
<name>A0A372LER8_9BACI</name>
<dbReference type="SUPFAM" id="SSF56645">
    <property type="entry name" value="Acyl-CoA dehydrogenase NM domain-like"/>
    <property type="match status" value="1"/>
</dbReference>
<dbReference type="PANTHER" id="PTHR43884">
    <property type="entry name" value="ACYL-COA DEHYDROGENASE"/>
    <property type="match status" value="1"/>
</dbReference>
<dbReference type="OrthoDB" id="2371581at2"/>
<comment type="similarity">
    <text evidence="2">Belongs to the acyl-CoA dehydrogenase family.</text>
</comment>
<evidence type="ECO:0000313" key="7">
    <source>
        <dbReference type="EMBL" id="RFU64801.1"/>
    </source>
</evidence>
<comment type="caution">
    <text evidence="7">The sequence shown here is derived from an EMBL/GenBank/DDBJ whole genome shotgun (WGS) entry which is preliminary data.</text>
</comment>
<protein>
    <submittedName>
        <fullName evidence="7">Acyl-CoA dehydrogenase</fullName>
    </submittedName>
</protein>
<dbReference type="InterPro" id="IPR037069">
    <property type="entry name" value="AcylCoA_DH/ox_N_sf"/>
</dbReference>
<dbReference type="InterPro" id="IPR009100">
    <property type="entry name" value="AcylCoA_DH/oxidase_NM_dom_sf"/>
</dbReference>
<evidence type="ECO:0000256" key="3">
    <source>
        <dbReference type="ARBA" id="ARBA00022630"/>
    </source>
</evidence>
<keyword evidence="8" id="KW-1185">Reference proteome</keyword>
<evidence type="ECO:0000313" key="8">
    <source>
        <dbReference type="Proteomes" id="UP000262939"/>
    </source>
</evidence>
<dbReference type="Pfam" id="PF02771">
    <property type="entry name" value="Acyl-CoA_dh_N"/>
    <property type="match status" value="1"/>
</dbReference>
<accession>A0A372LER8</accession>
<evidence type="ECO:0000256" key="2">
    <source>
        <dbReference type="ARBA" id="ARBA00009347"/>
    </source>
</evidence>
<reference evidence="7 8" key="1">
    <citation type="submission" date="2018-08" db="EMBL/GenBank/DDBJ databases">
        <title>Bacillus chawlae sp. nov., Bacillus glennii sp. nov., and Bacillus saganii sp. nov. Isolated from the Vehicle Assembly Building at Kennedy Space Center where the Viking Spacecraft were Assembled.</title>
        <authorList>
            <person name="Seuylemezian A."/>
            <person name="Vaishampayan P."/>
        </authorList>
    </citation>
    <scope>NUCLEOTIDE SEQUENCE [LARGE SCALE GENOMIC DNA]</scope>
    <source>
        <strain evidence="7 8">V44-8</strain>
    </source>
</reference>
<dbReference type="AlphaFoldDB" id="A0A372LER8"/>
<evidence type="ECO:0000256" key="4">
    <source>
        <dbReference type="ARBA" id="ARBA00022827"/>
    </source>
</evidence>
<dbReference type="GO" id="GO:0003995">
    <property type="term" value="F:acyl-CoA dehydrogenase activity"/>
    <property type="evidence" value="ECO:0007669"/>
    <property type="project" value="InterPro"/>
</dbReference>
<feature type="domain" description="Acyl-CoA dehydrogenase/oxidase N-terminal" evidence="6">
    <location>
        <begin position="7"/>
        <end position="88"/>
    </location>
</feature>
<gene>
    <name evidence="7" type="ORF">D0466_02430</name>
</gene>
<dbReference type="Gene3D" id="1.10.540.10">
    <property type="entry name" value="Acyl-CoA dehydrogenase/oxidase, N-terminal domain"/>
    <property type="match status" value="1"/>
</dbReference>
<organism evidence="7 8">
    <name type="scientific">Peribacillus glennii</name>
    <dbReference type="NCBI Taxonomy" id="2303991"/>
    <lineage>
        <taxon>Bacteria</taxon>
        <taxon>Bacillati</taxon>
        <taxon>Bacillota</taxon>
        <taxon>Bacilli</taxon>
        <taxon>Bacillales</taxon>
        <taxon>Bacillaceae</taxon>
        <taxon>Peribacillus</taxon>
    </lineage>
</organism>
<dbReference type="InterPro" id="IPR009075">
    <property type="entry name" value="AcylCo_DH/oxidase_C"/>
</dbReference>
<sequence>MVSFKPTDEEAAFVKMAKDFALHEIRPAARESEENKKVDHAIIKKANELGFTLLELPESWGGLELPLISQVQITEALAMGDLGVVQGLGGAGDAASFIRMDPDNSLLADYKISLASGTETAAAFLNCEEDGKHKVTIEASGGEYLLNGRSAPVKMAEKAECLLISGVDSAGEDVLLWIGHIQQHSGLRKKTGGDYRLGLLSSHFASYEFENVKLNQASVFAMGEAARSLKDNAISRIIVLEAAKEVGLMNAALSYTAEYTSQRKAFGQEIAKFQGVSFNVAQMAIAASAARNLVWHAAMKIDQQEADAIGFSMGTLNNAHEAVRFVTDSAVQLLGGHGYVQEHPVEKWMRDAQAQVNVFMSESELLARSGDYLLSGTKGGIQDDILRTVTASKPS</sequence>
<evidence type="ECO:0000259" key="6">
    <source>
        <dbReference type="Pfam" id="PF02771"/>
    </source>
</evidence>
<proteinExistence type="inferred from homology"/>
<evidence type="ECO:0000259" key="5">
    <source>
        <dbReference type="Pfam" id="PF00441"/>
    </source>
</evidence>
<dbReference type="Proteomes" id="UP000262939">
    <property type="component" value="Unassembled WGS sequence"/>
</dbReference>
<dbReference type="InterPro" id="IPR036250">
    <property type="entry name" value="AcylCo_DH-like_C"/>
</dbReference>
<dbReference type="EMBL" id="QVTD01000003">
    <property type="protein sequence ID" value="RFU64801.1"/>
    <property type="molecule type" value="Genomic_DNA"/>
</dbReference>
<dbReference type="RefSeq" id="WP_117320977.1">
    <property type="nucleotide sequence ID" value="NZ_QVTD01000003.1"/>
</dbReference>
<comment type="cofactor">
    <cofactor evidence="1">
        <name>FAD</name>
        <dbReference type="ChEBI" id="CHEBI:57692"/>
    </cofactor>
</comment>
<keyword evidence="3" id="KW-0285">Flavoprotein</keyword>
<dbReference type="PANTHER" id="PTHR43884:SF40">
    <property type="entry name" value="ACYL-COA DEHYDROGENASE"/>
    <property type="match status" value="1"/>
</dbReference>
<dbReference type="Gene3D" id="1.20.140.10">
    <property type="entry name" value="Butyryl-CoA Dehydrogenase, subunit A, domain 3"/>
    <property type="match status" value="1"/>
</dbReference>
<dbReference type="Pfam" id="PF00441">
    <property type="entry name" value="Acyl-CoA_dh_1"/>
    <property type="match status" value="1"/>
</dbReference>